<keyword evidence="3" id="KW-1185">Reference proteome</keyword>
<organism evidence="2 3">
    <name type="scientific">Oculimacula yallundae</name>
    <dbReference type="NCBI Taxonomy" id="86028"/>
    <lineage>
        <taxon>Eukaryota</taxon>
        <taxon>Fungi</taxon>
        <taxon>Dikarya</taxon>
        <taxon>Ascomycota</taxon>
        <taxon>Pezizomycotina</taxon>
        <taxon>Leotiomycetes</taxon>
        <taxon>Helotiales</taxon>
        <taxon>Ploettnerulaceae</taxon>
        <taxon>Oculimacula</taxon>
    </lineage>
</organism>
<evidence type="ECO:0000256" key="1">
    <source>
        <dbReference type="SAM" id="MobiDB-lite"/>
    </source>
</evidence>
<name>A0ABR4CCA3_9HELO</name>
<evidence type="ECO:0000313" key="2">
    <source>
        <dbReference type="EMBL" id="KAL2067584.1"/>
    </source>
</evidence>
<accession>A0ABR4CCA3</accession>
<evidence type="ECO:0000313" key="3">
    <source>
        <dbReference type="Proteomes" id="UP001595075"/>
    </source>
</evidence>
<feature type="compositionally biased region" description="Basic residues" evidence="1">
    <location>
        <begin position="108"/>
        <end position="119"/>
    </location>
</feature>
<comment type="caution">
    <text evidence="2">The sequence shown here is derived from an EMBL/GenBank/DDBJ whole genome shotgun (WGS) entry which is preliminary data.</text>
</comment>
<dbReference type="Proteomes" id="UP001595075">
    <property type="component" value="Unassembled WGS sequence"/>
</dbReference>
<dbReference type="EMBL" id="JAZHXI010000010">
    <property type="protein sequence ID" value="KAL2067584.1"/>
    <property type="molecule type" value="Genomic_DNA"/>
</dbReference>
<evidence type="ECO:0008006" key="4">
    <source>
        <dbReference type="Google" id="ProtNLM"/>
    </source>
</evidence>
<reference evidence="2 3" key="1">
    <citation type="journal article" date="2024" name="Commun. Biol.">
        <title>Comparative genomic analysis of thermophilic fungi reveals convergent evolutionary adaptations and gene losses.</title>
        <authorList>
            <person name="Steindorff A.S."/>
            <person name="Aguilar-Pontes M.V."/>
            <person name="Robinson A.J."/>
            <person name="Andreopoulos B."/>
            <person name="LaButti K."/>
            <person name="Kuo A."/>
            <person name="Mondo S."/>
            <person name="Riley R."/>
            <person name="Otillar R."/>
            <person name="Haridas S."/>
            <person name="Lipzen A."/>
            <person name="Grimwood J."/>
            <person name="Schmutz J."/>
            <person name="Clum A."/>
            <person name="Reid I.D."/>
            <person name="Moisan M.C."/>
            <person name="Butler G."/>
            <person name="Nguyen T.T.M."/>
            <person name="Dewar K."/>
            <person name="Conant G."/>
            <person name="Drula E."/>
            <person name="Henrissat B."/>
            <person name="Hansel C."/>
            <person name="Singer S."/>
            <person name="Hutchinson M.I."/>
            <person name="de Vries R.P."/>
            <person name="Natvig D.O."/>
            <person name="Powell A.J."/>
            <person name="Tsang A."/>
            <person name="Grigoriev I.V."/>
        </authorList>
    </citation>
    <scope>NUCLEOTIDE SEQUENCE [LARGE SCALE GENOMIC DNA]</scope>
    <source>
        <strain evidence="2 3">CBS 494.80</strain>
    </source>
</reference>
<proteinExistence type="predicted"/>
<gene>
    <name evidence="2" type="ORF">VTL71DRAFT_2009</name>
</gene>
<sequence length="139" mass="15758">MCLIRQRCSVCEQVFDRSLKLCHSENTQHVAATSDKQAKSTTREDEWCHAIGIICYECSKKNEWQDSPTFDKTWQAGAWKRSLKAGLNTWKNAEQEEETELPEESKGKGKKGKNGKTGKKTKDEKVSAGSFSVDVRKVE</sequence>
<feature type="region of interest" description="Disordered" evidence="1">
    <location>
        <begin position="91"/>
        <end position="139"/>
    </location>
</feature>
<protein>
    <recommendedName>
        <fullName evidence="4">C2H2-type domain-containing protein</fullName>
    </recommendedName>
</protein>